<keyword evidence="3" id="KW-1185">Reference proteome</keyword>
<comment type="caution">
    <text evidence="2">The sequence shown here is derived from an EMBL/GenBank/DDBJ whole genome shotgun (WGS) entry which is preliminary data.</text>
</comment>
<feature type="region of interest" description="Disordered" evidence="1">
    <location>
        <begin position="94"/>
        <end position="136"/>
    </location>
</feature>
<protein>
    <submittedName>
        <fullName evidence="2">Uncharacterized protein</fullName>
    </submittedName>
</protein>
<feature type="compositionally biased region" description="Acidic residues" evidence="1">
    <location>
        <begin position="654"/>
        <end position="669"/>
    </location>
</feature>
<evidence type="ECO:0000313" key="3">
    <source>
        <dbReference type="Proteomes" id="UP001221208"/>
    </source>
</evidence>
<dbReference type="Proteomes" id="UP001221208">
    <property type="component" value="Unassembled WGS sequence"/>
</dbReference>
<gene>
    <name evidence="2" type="ORF">OIK44_09645</name>
</gene>
<feature type="region of interest" description="Disordered" evidence="1">
    <location>
        <begin position="642"/>
        <end position="675"/>
    </location>
</feature>
<accession>A0ABT5JYP1</accession>
<evidence type="ECO:0000256" key="1">
    <source>
        <dbReference type="SAM" id="MobiDB-lite"/>
    </source>
</evidence>
<dbReference type="RefSeq" id="WP_273670526.1">
    <property type="nucleotide sequence ID" value="NZ_JAQQXR010000003.1"/>
</dbReference>
<name>A0ABT5JYP1_9BURK</name>
<sequence>MSIQNFEEHLLPRPVAALPEFANAQARRSLAEKISAAFGLSSNAATSIANAVVNPSAVRKAIGDPEDPEVERIAVPGGTLYGIRTSVWARRVMPDPRNPRTLPSRRHPFAVDPGTAGEDSKFRPIPEPRAADPEKPHAAELQVEIENRHHITWASQQAAAYVLAENDWRESIAAQGVMESVWVVPTTYVPQDGTDAVTALTTAEGSSRITAVHHHLGVRSADVPYDANEAAFRGHIRRLNGALETGPSGADLVALRCEQVPALILVGFAPHAASDTGFPTAVKSLVALRHVDPPKPWGEGPENESLADEVLDEMYRRNLISDVERDYYAGACTKAEAQAARLQSDPAMRASNIIRLLTSEKREHVEAIRVAVTSQSTRKRVSMKLTNDLATALILRAVAEEPAKTDQVRRYMRHAFGKSVHGEAWENTARSTDQLVKDAQAELRTSIAAGASTAPGGASLELAVRAAYALLVSGRLNADRGSSNNAQPDRRTPGEVLEAMRRSQQGIYQLGQALSDFASEAPIRAVEEDGSTRKNKDGTDAMVNDIFLREEFPPAGKKRAHRPGNTPQDHYQNRLGAFSIAMEDLRKAFAELSTVRGDDGRPLVESQGVDHRDCASWRESLSEIDEELVIWSRTFRRAYGNGEVASARSSSDVERDEVMDEWDAEDGDQADARTA</sequence>
<dbReference type="EMBL" id="JAQQXR010000003">
    <property type="protein sequence ID" value="MDC8757850.1"/>
    <property type="molecule type" value="Genomic_DNA"/>
</dbReference>
<proteinExistence type="predicted"/>
<evidence type="ECO:0000313" key="2">
    <source>
        <dbReference type="EMBL" id="MDC8757850.1"/>
    </source>
</evidence>
<feature type="compositionally biased region" description="Basic and acidic residues" evidence="1">
    <location>
        <begin position="118"/>
        <end position="136"/>
    </location>
</feature>
<organism evidence="2 3">
    <name type="scientific">Janthinobacterium fluminis</name>
    <dbReference type="NCBI Taxonomy" id="2987524"/>
    <lineage>
        <taxon>Bacteria</taxon>
        <taxon>Pseudomonadati</taxon>
        <taxon>Pseudomonadota</taxon>
        <taxon>Betaproteobacteria</taxon>
        <taxon>Burkholderiales</taxon>
        <taxon>Oxalobacteraceae</taxon>
        <taxon>Janthinobacterium</taxon>
    </lineage>
</organism>
<reference evidence="2 3" key="1">
    <citation type="submission" date="2022-10" db="EMBL/GenBank/DDBJ databases">
        <title>Janthinobacterium sp. hw3 Genome sequencing.</title>
        <authorList>
            <person name="Park S."/>
        </authorList>
    </citation>
    <scope>NUCLEOTIDE SEQUENCE [LARGE SCALE GENOMIC DNA]</scope>
    <source>
        <strain evidence="3">hw3</strain>
    </source>
</reference>